<dbReference type="EMBL" id="JAATJC010000001">
    <property type="protein sequence ID" value="NJC04616.1"/>
    <property type="molecule type" value="Genomic_DNA"/>
</dbReference>
<dbReference type="GO" id="GO:0005886">
    <property type="term" value="C:plasma membrane"/>
    <property type="evidence" value="ECO:0007669"/>
    <property type="project" value="InterPro"/>
</dbReference>
<keyword evidence="1" id="KW-1003">Cell membrane</keyword>
<keyword evidence="4 5" id="KW-0472">Membrane</keyword>
<evidence type="ECO:0000256" key="1">
    <source>
        <dbReference type="ARBA" id="ARBA00022475"/>
    </source>
</evidence>
<feature type="transmembrane region" description="Helical" evidence="5">
    <location>
        <begin position="53"/>
        <end position="73"/>
    </location>
</feature>
<keyword evidence="3 5" id="KW-1133">Transmembrane helix</keyword>
<evidence type="ECO:0000256" key="3">
    <source>
        <dbReference type="ARBA" id="ARBA00022989"/>
    </source>
</evidence>
<name>A0A7X5Y6W7_9SPHN</name>
<comment type="caution">
    <text evidence="6">The sequence shown here is derived from an EMBL/GenBank/DDBJ whole genome shotgun (WGS) entry which is preliminary data.</text>
</comment>
<gene>
    <name evidence="6" type="ORF">GGQ97_000409</name>
</gene>
<dbReference type="AlphaFoldDB" id="A0A7X5Y6W7"/>
<evidence type="ECO:0000313" key="6">
    <source>
        <dbReference type="EMBL" id="NJC04616.1"/>
    </source>
</evidence>
<evidence type="ECO:0000256" key="5">
    <source>
        <dbReference type="SAM" id="Phobius"/>
    </source>
</evidence>
<reference evidence="6 7" key="1">
    <citation type="submission" date="2020-03" db="EMBL/GenBank/DDBJ databases">
        <title>Genomic Encyclopedia of Type Strains, Phase IV (KMG-IV): sequencing the most valuable type-strain genomes for metagenomic binning, comparative biology and taxonomic classification.</title>
        <authorList>
            <person name="Goeker M."/>
        </authorList>
    </citation>
    <scope>NUCLEOTIDE SEQUENCE [LARGE SCALE GENOMIC DNA]</scope>
    <source>
        <strain evidence="6 7">DSM 16846</strain>
    </source>
</reference>
<accession>A0A7X5Y6W7</accession>
<keyword evidence="2 5" id="KW-0812">Transmembrane</keyword>
<evidence type="ECO:0000313" key="7">
    <source>
        <dbReference type="Proteomes" id="UP000558192"/>
    </source>
</evidence>
<sequence length="184" mass="20278">MSKKARPFVATALVVLAAAAILWLMGRPLTYKGGLIELWGPVGAKQSQMLLDWYSASHVVHGFLFYGLLHLVAKRWQPGQKLLAATLVEAAWEIVENSPVIINRYREATIALGYRGDSVLNSVSDIAMMIAGFLVAARVPVWASVMIVLVLELISLAIIRDNLTLNIWMLLSPDDAVRAWQARA</sequence>
<dbReference type="Proteomes" id="UP000558192">
    <property type="component" value="Unassembled WGS sequence"/>
</dbReference>
<proteinExistence type="predicted"/>
<feature type="transmembrane region" description="Helical" evidence="5">
    <location>
        <begin position="141"/>
        <end position="159"/>
    </location>
</feature>
<dbReference type="InterPro" id="IPR019691">
    <property type="entry name" value="DUF2585"/>
</dbReference>
<keyword evidence="7" id="KW-1185">Reference proteome</keyword>
<evidence type="ECO:0000256" key="2">
    <source>
        <dbReference type="ARBA" id="ARBA00022692"/>
    </source>
</evidence>
<organism evidence="6 7">
    <name type="scientific">Sphingomonas kaistensis</name>
    <dbReference type="NCBI Taxonomy" id="298708"/>
    <lineage>
        <taxon>Bacteria</taxon>
        <taxon>Pseudomonadati</taxon>
        <taxon>Pseudomonadota</taxon>
        <taxon>Alphaproteobacteria</taxon>
        <taxon>Sphingomonadales</taxon>
        <taxon>Sphingomonadaceae</taxon>
        <taxon>Sphingomonas</taxon>
    </lineage>
</organism>
<protein>
    <submittedName>
        <fullName evidence="6">Uncharacterized protein</fullName>
    </submittedName>
</protein>
<evidence type="ECO:0000256" key="4">
    <source>
        <dbReference type="ARBA" id="ARBA00023136"/>
    </source>
</evidence>
<dbReference type="Pfam" id="PF10755">
    <property type="entry name" value="DUF2585"/>
    <property type="match status" value="1"/>
</dbReference>
<feature type="transmembrane region" description="Helical" evidence="5">
    <location>
        <begin position="7"/>
        <end position="25"/>
    </location>
</feature>